<dbReference type="RefSeq" id="WP_136137637.1">
    <property type="nucleotide sequence ID" value="NZ_SDGV01000024.1"/>
</dbReference>
<dbReference type="InterPro" id="IPR002129">
    <property type="entry name" value="PyrdxlP-dep_de-COase"/>
</dbReference>
<dbReference type="Gene3D" id="3.90.1150.170">
    <property type="match status" value="1"/>
</dbReference>
<dbReference type="GO" id="GO:0030170">
    <property type="term" value="F:pyridoxal phosphate binding"/>
    <property type="evidence" value="ECO:0007669"/>
    <property type="project" value="InterPro"/>
</dbReference>
<dbReference type="OrthoDB" id="9803665at2"/>
<keyword evidence="7" id="KW-0808">Transferase</keyword>
<dbReference type="AlphaFoldDB" id="A0A4S3B6X3"/>
<dbReference type="Gene3D" id="3.40.640.10">
    <property type="entry name" value="Type I PLP-dependent aspartate aminotransferase-like (Major domain)"/>
    <property type="match status" value="1"/>
</dbReference>
<evidence type="ECO:0000313" key="8">
    <source>
        <dbReference type="Proteomes" id="UP000310506"/>
    </source>
</evidence>
<keyword evidence="8" id="KW-1185">Reference proteome</keyword>
<feature type="modified residue" description="N6-(pyridoxal phosphate)lysine" evidence="5">
    <location>
        <position position="284"/>
    </location>
</feature>
<dbReference type="GO" id="GO:0019752">
    <property type="term" value="P:carboxylic acid metabolic process"/>
    <property type="evidence" value="ECO:0007669"/>
    <property type="project" value="InterPro"/>
</dbReference>
<dbReference type="InterPro" id="IPR010977">
    <property type="entry name" value="Aromatic_deC"/>
</dbReference>
<dbReference type="PRINTS" id="PR00800">
    <property type="entry name" value="YHDCRBOXLASE"/>
</dbReference>
<organism evidence="7 8">
    <name type="scientific">Vagococcus silagei</name>
    <dbReference type="NCBI Taxonomy" id="2508885"/>
    <lineage>
        <taxon>Bacteria</taxon>
        <taxon>Bacillati</taxon>
        <taxon>Bacillota</taxon>
        <taxon>Bacilli</taxon>
        <taxon>Lactobacillales</taxon>
        <taxon>Enterococcaceae</taxon>
        <taxon>Vagococcus</taxon>
    </lineage>
</organism>
<dbReference type="InterPro" id="IPR021115">
    <property type="entry name" value="Pyridoxal-P_BS"/>
</dbReference>
<evidence type="ECO:0000256" key="2">
    <source>
        <dbReference type="ARBA" id="ARBA00022793"/>
    </source>
</evidence>
<gene>
    <name evidence="7" type="ORF">ESZ54_10625</name>
</gene>
<evidence type="ECO:0000256" key="5">
    <source>
        <dbReference type="PIRSR" id="PIRSR602129-50"/>
    </source>
</evidence>
<dbReference type="GO" id="GO:0005737">
    <property type="term" value="C:cytoplasm"/>
    <property type="evidence" value="ECO:0007669"/>
    <property type="project" value="TreeGrafter"/>
</dbReference>
<sequence>MEIKDYMTQFIEDYYREDHNYEEMPAIQLVEQNTFVELSNLDFPEEGKPVEEMIDVLRHKVYPNRSVGEHPRNFAFIPAPIEEVSKLGDLVNLFYNPNACGWYPSSGTASIEHALINWLCEQAGYSEESSGIFVSGGSSANLTAAIAARDSKLKADDINKGIAYISNQAHHSVNKALHVIGIPEERIRRLKTDENLKIIPEDLTTQVNKDLANGLKPFLIIGTAGTTNAGVIDPLKELAELAEEYNLWLHIDGAFGASLLLSNENRHLVDGLELADSITWDAHKWLFQTYSCAMLLVKNRSSLLHSFSDQPEYLDDAHQADRTDFWDLGIELSRPARGVKLWLTIQTLGTKKIGEQIDYGIELAEYTEVQVKKANHWQIVTPAQTAIINFRYFDDKHTEEELNAINTMLSEKMTSTGYAQVLTTKLNGVTVLRMCTLSPLTKHQDIEKTINDLNQIVLDQVK</sequence>
<comment type="caution">
    <text evidence="7">The sequence shown here is derived from an EMBL/GenBank/DDBJ whole genome shotgun (WGS) entry which is preliminary data.</text>
</comment>
<keyword evidence="3 5" id="KW-0663">Pyridoxal phosphate</keyword>
<comment type="cofactor">
    <cofactor evidence="1 5 6">
        <name>pyridoxal 5'-phosphate</name>
        <dbReference type="ChEBI" id="CHEBI:597326"/>
    </cofactor>
</comment>
<keyword evidence="4 6" id="KW-0456">Lyase</keyword>
<evidence type="ECO:0000256" key="6">
    <source>
        <dbReference type="RuleBase" id="RU000382"/>
    </source>
</evidence>
<comment type="similarity">
    <text evidence="6">Belongs to the group II decarboxylase family.</text>
</comment>
<evidence type="ECO:0000256" key="3">
    <source>
        <dbReference type="ARBA" id="ARBA00022898"/>
    </source>
</evidence>
<dbReference type="GO" id="GO:0006520">
    <property type="term" value="P:amino acid metabolic process"/>
    <property type="evidence" value="ECO:0007669"/>
    <property type="project" value="InterPro"/>
</dbReference>
<dbReference type="Proteomes" id="UP000310506">
    <property type="component" value="Unassembled WGS sequence"/>
</dbReference>
<evidence type="ECO:0000313" key="7">
    <source>
        <dbReference type="EMBL" id="THB60415.1"/>
    </source>
</evidence>
<dbReference type="SUPFAM" id="SSF53383">
    <property type="entry name" value="PLP-dependent transferases"/>
    <property type="match status" value="1"/>
</dbReference>
<keyword evidence="7" id="KW-0032">Aminotransferase</keyword>
<protein>
    <submittedName>
        <fullName evidence="7">Aminotransferase class V-fold PLP-dependent enzyme</fullName>
    </submittedName>
</protein>
<dbReference type="Pfam" id="PF00282">
    <property type="entry name" value="Pyridoxal_deC"/>
    <property type="match status" value="1"/>
</dbReference>
<dbReference type="PANTHER" id="PTHR11999:SF70">
    <property type="entry name" value="MIP05841P"/>
    <property type="match status" value="1"/>
</dbReference>
<keyword evidence="2" id="KW-0210">Decarboxylase</keyword>
<dbReference type="InterPro" id="IPR015421">
    <property type="entry name" value="PyrdxlP-dep_Trfase_major"/>
</dbReference>
<proteinExistence type="inferred from homology"/>
<evidence type="ECO:0000256" key="4">
    <source>
        <dbReference type="ARBA" id="ARBA00023239"/>
    </source>
</evidence>
<dbReference type="PROSITE" id="PS00392">
    <property type="entry name" value="DDC_GAD_HDC_YDC"/>
    <property type="match status" value="1"/>
</dbReference>
<name>A0A4S3B6X3_9ENTE</name>
<accession>A0A4S3B6X3</accession>
<dbReference type="GO" id="GO:0004058">
    <property type="term" value="F:aromatic-L-amino-acid decarboxylase activity"/>
    <property type="evidence" value="ECO:0007669"/>
    <property type="project" value="UniProtKB-ARBA"/>
</dbReference>
<evidence type="ECO:0000256" key="1">
    <source>
        <dbReference type="ARBA" id="ARBA00001933"/>
    </source>
</evidence>
<dbReference type="GO" id="GO:0008483">
    <property type="term" value="F:transaminase activity"/>
    <property type="evidence" value="ECO:0007669"/>
    <property type="project" value="UniProtKB-KW"/>
</dbReference>
<dbReference type="EMBL" id="SDGV01000024">
    <property type="protein sequence ID" value="THB60415.1"/>
    <property type="molecule type" value="Genomic_DNA"/>
</dbReference>
<dbReference type="InterPro" id="IPR015424">
    <property type="entry name" value="PyrdxlP-dep_Trfase"/>
</dbReference>
<dbReference type="PANTHER" id="PTHR11999">
    <property type="entry name" value="GROUP II PYRIDOXAL-5-PHOSPHATE DECARBOXYLASE"/>
    <property type="match status" value="1"/>
</dbReference>
<reference evidence="7 8" key="1">
    <citation type="submission" date="2019-01" db="EMBL/GenBank/DDBJ databases">
        <title>Vagococcus silagei sp. nov. isolated from brewer's grain.</title>
        <authorList>
            <person name="Guu J.-R."/>
        </authorList>
    </citation>
    <scope>NUCLEOTIDE SEQUENCE [LARGE SCALE GENOMIC DNA]</scope>
    <source>
        <strain evidence="7 8">2B-2</strain>
    </source>
</reference>